<dbReference type="RefSeq" id="WP_183223454.1">
    <property type="nucleotide sequence ID" value="NZ_BMPW01000009.1"/>
</dbReference>
<dbReference type="Gene3D" id="3.30.559.10">
    <property type="entry name" value="Chloramphenicol acetyltransferase-like domain"/>
    <property type="match status" value="1"/>
</dbReference>
<evidence type="ECO:0000259" key="4">
    <source>
        <dbReference type="PROSITE" id="PS50075"/>
    </source>
</evidence>
<accession>A0A7W5FGS4</accession>
<dbReference type="SUPFAM" id="SSF56801">
    <property type="entry name" value="Acetyl-CoA synthetase-like"/>
    <property type="match status" value="1"/>
</dbReference>
<feature type="domain" description="Carrier" evidence="4">
    <location>
        <begin position="981"/>
        <end position="1056"/>
    </location>
</feature>
<dbReference type="Pfam" id="PF00501">
    <property type="entry name" value="AMP-binding"/>
    <property type="match status" value="1"/>
</dbReference>
<dbReference type="Gene3D" id="1.10.1200.10">
    <property type="entry name" value="ACP-like"/>
    <property type="match status" value="1"/>
</dbReference>
<dbReference type="GO" id="GO:0044550">
    <property type="term" value="P:secondary metabolite biosynthetic process"/>
    <property type="evidence" value="ECO:0007669"/>
    <property type="project" value="TreeGrafter"/>
</dbReference>
<evidence type="ECO:0000256" key="1">
    <source>
        <dbReference type="ARBA" id="ARBA00001957"/>
    </source>
</evidence>
<dbReference type="InterPro" id="IPR020802">
    <property type="entry name" value="TesA-like"/>
</dbReference>
<evidence type="ECO:0000256" key="3">
    <source>
        <dbReference type="ARBA" id="ARBA00022553"/>
    </source>
</evidence>
<dbReference type="Gene3D" id="3.30.300.30">
    <property type="match status" value="1"/>
</dbReference>
<dbReference type="InterPro" id="IPR000873">
    <property type="entry name" value="AMP-dep_synth/lig_dom"/>
</dbReference>
<dbReference type="InterPro" id="IPR020845">
    <property type="entry name" value="AMP-binding_CS"/>
</dbReference>
<dbReference type="PROSITE" id="PS50075">
    <property type="entry name" value="CARRIER"/>
    <property type="match status" value="1"/>
</dbReference>
<organism evidence="5 6">
    <name type="scientific">Actinoplanes campanulatus</name>
    <dbReference type="NCBI Taxonomy" id="113559"/>
    <lineage>
        <taxon>Bacteria</taxon>
        <taxon>Bacillati</taxon>
        <taxon>Actinomycetota</taxon>
        <taxon>Actinomycetes</taxon>
        <taxon>Micromonosporales</taxon>
        <taxon>Micromonosporaceae</taxon>
        <taxon>Actinoplanes</taxon>
    </lineage>
</organism>
<evidence type="ECO:0000313" key="5">
    <source>
        <dbReference type="EMBL" id="MBB3097928.1"/>
    </source>
</evidence>
<dbReference type="Gene3D" id="3.40.50.1820">
    <property type="entry name" value="alpha/beta hydrolase"/>
    <property type="match status" value="1"/>
</dbReference>
<dbReference type="PANTHER" id="PTHR45527:SF1">
    <property type="entry name" value="FATTY ACID SYNTHASE"/>
    <property type="match status" value="1"/>
</dbReference>
<dbReference type="PANTHER" id="PTHR45527">
    <property type="entry name" value="NONRIBOSOMAL PEPTIDE SYNTHETASE"/>
    <property type="match status" value="1"/>
</dbReference>
<keyword evidence="6" id="KW-1185">Reference proteome</keyword>
<dbReference type="InterPro" id="IPR009081">
    <property type="entry name" value="PP-bd_ACP"/>
</dbReference>
<keyword evidence="2" id="KW-0596">Phosphopantetheine</keyword>
<dbReference type="Pfam" id="PF00975">
    <property type="entry name" value="Thioesterase"/>
    <property type="match status" value="1"/>
</dbReference>
<proteinExistence type="predicted"/>
<dbReference type="InterPro" id="IPR020806">
    <property type="entry name" value="PKS_PP-bd"/>
</dbReference>
<dbReference type="InterPro" id="IPR029058">
    <property type="entry name" value="AB_hydrolase_fold"/>
</dbReference>
<evidence type="ECO:0000256" key="2">
    <source>
        <dbReference type="ARBA" id="ARBA00022450"/>
    </source>
</evidence>
<dbReference type="SUPFAM" id="SSF53474">
    <property type="entry name" value="alpha/beta-Hydrolases"/>
    <property type="match status" value="1"/>
</dbReference>
<dbReference type="InterPro" id="IPR001242">
    <property type="entry name" value="Condensation_dom"/>
</dbReference>
<dbReference type="Pfam" id="PF00550">
    <property type="entry name" value="PP-binding"/>
    <property type="match status" value="1"/>
</dbReference>
<protein>
    <submittedName>
        <fullName evidence="5">Amino acid adenylation domain-containing protein</fullName>
    </submittedName>
</protein>
<dbReference type="Gene3D" id="3.40.50.12780">
    <property type="entry name" value="N-terminal domain of ligase-like"/>
    <property type="match status" value="1"/>
</dbReference>
<gene>
    <name evidence="5" type="ORF">FHR83_005612</name>
</gene>
<dbReference type="GO" id="GO:0031177">
    <property type="term" value="F:phosphopantetheine binding"/>
    <property type="evidence" value="ECO:0007669"/>
    <property type="project" value="InterPro"/>
</dbReference>
<dbReference type="SMART" id="SM00823">
    <property type="entry name" value="PKS_PP"/>
    <property type="match status" value="1"/>
</dbReference>
<dbReference type="InterPro" id="IPR036736">
    <property type="entry name" value="ACP-like_sf"/>
</dbReference>
<keyword evidence="3" id="KW-0597">Phosphoprotein</keyword>
<dbReference type="NCBIfam" id="TIGR01733">
    <property type="entry name" value="AA-adenyl-dom"/>
    <property type="match status" value="1"/>
</dbReference>
<evidence type="ECO:0000313" key="6">
    <source>
        <dbReference type="Proteomes" id="UP000590749"/>
    </source>
</evidence>
<dbReference type="SUPFAM" id="SSF47336">
    <property type="entry name" value="ACP-like"/>
    <property type="match status" value="1"/>
</dbReference>
<dbReference type="SMART" id="SM00824">
    <property type="entry name" value="PKS_TE"/>
    <property type="match status" value="1"/>
</dbReference>
<dbReference type="SUPFAM" id="SSF52777">
    <property type="entry name" value="CoA-dependent acyltransferases"/>
    <property type="match status" value="2"/>
</dbReference>
<dbReference type="InterPro" id="IPR042099">
    <property type="entry name" value="ANL_N_sf"/>
</dbReference>
<dbReference type="GO" id="GO:0005737">
    <property type="term" value="C:cytoplasm"/>
    <property type="evidence" value="ECO:0007669"/>
    <property type="project" value="TreeGrafter"/>
</dbReference>
<dbReference type="InterPro" id="IPR023213">
    <property type="entry name" value="CAT-like_dom_sf"/>
</dbReference>
<dbReference type="InterPro" id="IPR006162">
    <property type="entry name" value="Ppantetheine_attach_site"/>
</dbReference>
<dbReference type="InterPro" id="IPR001031">
    <property type="entry name" value="Thioesterase"/>
</dbReference>
<dbReference type="Proteomes" id="UP000590749">
    <property type="component" value="Unassembled WGS sequence"/>
</dbReference>
<dbReference type="Pfam" id="PF00668">
    <property type="entry name" value="Condensation"/>
    <property type="match status" value="1"/>
</dbReference>
<dbReference type="Pfam" id="PF13193">
    <property type="entry name" value="AMP-binding_C"/>
    <property type="match status" value="1"/>
</dbReference>
<dbReference type="GO" id="GO:0003824">
    <property type="term" value="F:catalytic activity"/>
    <property type="evidence" value="ECO:0007669"/>
    <property type="project" value="InterPro"/>
</dbReference>
<dbReference type="GO" id="GO:0008610">
    <property type="term" value="P:lipid biosynthetic process"/>
    <property type="evidence" value="ECO:0007669"/>
    <property type="project" value="UniProtKB-ARBA"/>
</dbReference>
<reference evidence="5 6" key="1">
    <citation type="submission" date="2020-08" db="EMBL/GenBank/DDBJ databases">
        <title>Genomic Encyclopedia of Type Strains, Phase III (KMG-III): the genomes of soil and plant-associated and newly described type strains.</title>
        <authorList>
            <person name="Whitman W."/>
        </authorList>
    </citation>
    <scope>NUCLEOTIDE SEQUENCE [LARGE SCALE GENOMIC DNA]</scope>
    <source>
        <strain evidence="5 6">CECT 3287</strain>
    </source>
</reference>
<dbReference type="PROSITE" id="PS00012">
    <property type="entry name" value="PHOSPHOPANTETHEINE"/>
    <property type="match status" value="1"/>
</dbReference>
<dbReference type="EMBL" id="JACHXF010000012">
    <property type="protein sequence ID" value="MBB3097928.1"/>
    <property type="molecule type" value="Genomic_DNA"/>
</dbReference>
<sequence length="1309" mass="140752">MDDMSTRRKELVELLRQRHGVQRAPATPSLAATRLSRDQQRLWFLEQQHPGTAQNNIAIQLDLDDPPERAELDRLLYRLQEVHQALRLRITGPAENPVQEVAAACPVALTWHDLRRDASRAEHLTALAARRPLDLRKPPLYHATVMLLPDRAWRLVLVFHHMVVDGWSVGVLLEDLALLLAGKTLTEPAATFVDWVAGSAGTTSPPWVRAYWQDRFADAPAPGTLAVRQEIGTDSGLRGGVIPFEIDAGLTSRLRACAQRLGVTTYAVCLAALKVLLRRLGDSPVVVVGSPTAGRNDPDLDRVVGFFVQTLALRTDIELTDNFADVALRVHQGVLEALDHQPMPFDELVELAGVSGSGSGSPLFRTMLAWQGLAGQQPEWNGRLRGMRDLDSGTAKFDLTVALTEQPASIAGLVEWAERGADELAAAGALEAFLAILRSVVDRVLIPVAEIPLTEIEPPPVAAPAGRASRTSLADGLFRQARRTPGAVALIDRHGGVTTYAELADRVARTAETLRQQGLRPGDRVALLLERSTDVVVAVHAVTAAGGGYVPIDTTAPPARIAELLDAADTALLLCHQPTRSLAPDGPWRILDAGSGRDTSLPVRWETTPAPAGDCAYLLFTSGSTGRPKLVAFPTDASQAFLDWLDRSMPLTADDRVLLKTPYGFDVSVWELFWPLQHGACLVLAEPGGHANPAYLASLIRRERVTVANFVPSVLEYFLEQPEAGRCTSLRYLLSAGEALTPALRDRVHDTLTATLVNLYGPTETNAVTSYVCPRDRQERTVPIGSALPHTRLHVLDENLRPVPRGLRGELFIGGELGTAVGYWRQPALTAERFVPDPFSAEPGRRLYRTGDAARQLPSGDYEYLGRLDRQLKLHGVRIEPAEIEGALLAHPSVTAARVDVLGRRPNAELAAFCAVVEGATVTADTLRGWLAQRLPRQFMPQTVLILPRLPVTTNGKTDVGALATIWRDNRDRRSRRPAAVPLDPVRQQIRAAFEAVLGHPVTDDEQTFFDLGGSSLSLLRLAAEVETRTGLRPDIADLAAHPTIGELAETVRARSTGADLVVPLASLPGAPRLVLLPPASGLALAYLGLSRLLAPEFDVQGVNAPGFGQHPPRTVPEFVAALTPVVAGLAAEQPVVLAGWSFGGTLAYEIGVALSAQGRPPAAVLVFDTWIPGRTDETPHGDADADGVAVLSAHGLIPAGLAPSDRRALAAMVSAAAEAFTTYEPSQAPAFPVHVIRAGHGYPGITDTGYDECRGWGRVVPQARFADVAADHFGLLGPAAIEQLAGHVRSVAGRVLSPTHANTEGDPR</sequence>
<dbReference type="GO" id="GO:0043041">
    <property type="term" value="P:amino acid activation for nonribosomal peptide biosynthetic process"/>
    <property type="evidence" value="ECO:0007669"/>
    <property type="project" value="TreeGrafter"/>
</dbReference>
<comment type="cofactor">
    <cofactor evidence="1">
        <name>pantetheine 4'-phosphate</name>
        <dbReference type="ChEBI" id="CHEBI:47942"/>
    </cofactor>
</comment>
<name>A0A7W5FGS4_9ACTN</name>
<dbReference type="InterPro" id="IPR045851">
    <property type="entry name" value="AMP-bd_C_sf"/>
</dbReference>
<dbReference type="InterPro" id="IPR010071">
    <property type="entry name" value="AA_adenyl_dom"/>
</dbReference>
<dbReference type="PROSITE" id="PS00455">
    <property type="entry name" value="AMP_BINDING"/>
    <property type="match status" value="1"/>
</dbReference>
<dbReference type="Gene3D" id="3.30.559.30">
    <property type="entry name" value="Nonribosomal peptide synthetase, condensation domain"/>
    <property type="match status" value="1"/>
</dbReference>
<dbReference type="InterPro" id="IPR025110">
    <property type="entry name" value="AMP-bd_C"/>
</dbReference>
<comment type="caution">
    <text evidence="5">The sequence shown here is derived from an EMBL/GenBank/DDBJ whole genome shotgun (WGS) entry which is preliminary data.</text>
</comment>